<reference evidence="4 5" key="1">
    <citation type="journal article" date="2019" name="Fungal Biol. Biotechnol.">
        <title>Draft genome sequence of fastidious pathogen Ceratobasidium theobromae, which causes vascular-streak dieback in Theobroma cacao.</title>
        <authorList>
            <person name="Ali S.S."/>
            <person name="Asman A."/>
            <person name="Shao J."/>
            <person name="Firmansyah A.P."/>
            <person name="Susilo A.W."/>
            <person name="Rosmana A."/>
            <person name="McMahon P."/>
            <person name="Junaid M."/>
            <person name="Guest D."/>
            <person name="Kheng T.Y."/>
            <person name="Meinhardt L.W."/>
            <person name="Bailey B.A."/>
        </authorList>
    </citation>
    <scope>NUCLEOTIDE SEQUENCE [LARGE SCALE GENOMIC DNA]</scope>
    <source>
        <strain evidence="4 5">CT2</strain>
    </source>
</reference>
<evidence type="ECO:0000256" key="1">
    <source>
        <dbReference type="ARBA" id="ARBA00004123"/>
    </source>
</evidence>
<feature type="region of interest" description="Disordered" evidence="3">
    <location>
        <begin position="253"/>
        <end position="276"/>
    </location>
</feature>
<name>A0A5N5QBU3_9AGAM</name>
<dbReference type="PANTHER" id="PTHR37534:SF46">
    <property type="entry name" value="ZN(II)2CYS6 TRANSCRIPTION FACTOR (EUROFUNG)"/>
    <property type="match status" value="1"/>
</dbReference>
<gene>
    <name evidence="4" type="ORF">CTheo_7327</name>
</gene>
<dbReference type="OrthoDB" id="3220613at2759"/>
<keyword evidence="2" id="KW-0539">Nucleus</keyword>
<sequence length="712" mass="78002">MIVAAHIYHKCVISLIITDAVTAKLAGSTDLRDDNGSSSVHVTAAASYLHHRPAFMFHFLNVVHRRSWLHHLQNKAKGAGIECEGYPPVGHGSSQDAWNFFKDPAASTSHRSSSSIQLIDLTPSKDPVATSRPAADPIDIPTQLVLLSSPSRQRFSSSVPPASANDLLVPDWLDLDTLLTSVFPAPIGSDLRQPAESGILPTSPPVTLEAPAPYLPDLSNVEVNMHPSSPQQNQGSMTPGQASLFDALFSLGRPDDGPRSSQHPPSPLPWPTPNLSRLVGDIGNPGDIDDPENVTGAILRSLTLDRNVKSNLVPYILQCYSLWMSRFLFEPLRVVQTAKRYVFANYENSEESRWRMMLIANVVQGAAQSTEQTLDISAKLVALVARMTQNFELVASYQAPSRAVDMANAQRALDHSYEVSRQRACVTGTDGSPQLISMLCKFASLSNVFTIVQAAAPVFRRACPDSPEELINLPSLMTGTNLSLQYYAMLDILLSAMTGRPMFFEYNVTFTPQIDKSVFSLEDGPGLRWLYGVPDRLVITLARMNTLLEAFGSHVDPRTVKELEAEIGDFEPVVSASVDPVLTIRRLVVQECWRQAGFIYLYMGLCGADSCDARVVGAQETFMRLFKGTKPGRFPDSFLVLPMTILGIATTKSEEQAIIKTRILALPECSRSSTVGNQVVQILDVIWTRAAAVAQPTTWPDLRLACLWVTGM</sequence>
<dbReference type="Proteomes" id="UP000383932">
    <property type="component" value="Unassembled WGS sequence"/>
</dbReference>
<keyword evidence="5" id="KW-1185">Reference proteome</keyword>
<feature type="region of interest" description="Disordered" evidence="3">
    <location>
        <begin position="111"/>
        <end position="135"/>
    </location>
</feature>
<dbReference type="PANTHER" id="PTHR37534">
    <property type="entry name" value="TRANSCRIPTIONAL ACTIVATOR PROTEIN UGA3"/>
    <property type="match status" value="1"/>
</dbReference>
<evidence type="ECO:0000313" key="5">
    <source>
        <dbReference type="Proteomes" id="UP000383932"/>
    </source>
</evidence>
<comment type="caution">
    <text evidence="4">The sequence shown here is derived from an EMBL/GenBank/DDBJ whole genome shotgun (WGS) entry which is preliminary data.</text>
</comment>
<feature type="compositionally biased region" description="Polar residues" evidence="3">
    <location>
        <begin position="226"/>
        <end position="239"/>
    </location>
</feature>
<feature type="region of interest" description="Disordered" evidence="3">
    <location>
        <begin position="192"/>
        <end position="239"/>
    </location>
</feature>
<dbReference type="Pfam" id="PF11951">
    <property type="entry name" value="Fungal_trans_2"/>
    <property type="match status" value="1"/>
</dbReference>
<evidence type="ECO:0000256" key="3">
    <source>
        <dbReference type="SAM" id="MobiDB-lite"/>
    </source>
</evidence>
<dbReference type="InterPro" id="IPR021858">
    <property type="entry name" value="Fun_TF"/>
</dbReference>
<dbReference type="EMBL" id="SSOP01000299">
    <property type="protein sequence ID" value="KAB5589232.1"/>
    <property type="molecule type" value="Genomic_DNA"/>
</dbReference>
<evidence type="ECO:0000256" key="2">
    <source>
        <dbReference type="ARBA" id="ARBA00023242"/>
    </source>
</evidence>
<proteinExistence type="predicted"/>
<comment type="subcellular location">
    <subcellularLocation>
        <location evidence="1">Nucleus</location>
    </subcellularLocation>
</comment>
<evidence type="ECO:0000313" key="4">
    <source>
        <dbReference type="EMBL" id="KAB5589232.1"/>
    </source>
</evidence>
<protein>
    <submittedName>
        <fullName evidence="4">Uncharacterized protein</fullName>
    </submittedName>
</protein>
<organism evidence="4 5">
    <name type="scientific">Ceratobasidium theobromae</name>
    <dbReference type="NCBI Taxonomy" id="1582974"/>
    <lineage>
        <taxon>Eukaryota</taxon>
        <taxon>Fungi</taxon>
        <taxon>Dikarya</taxon>
        <taxon>Basidiomycota</taxon>
        <taxon>Agaricomycotina</taxon>
        <taxon>Agaricomycetes</taxon>
        <taxon>Cantharellales</taxon>
        <taxon>Ceratobasidiaceae</taxon>
        <taxon>Ceratobasidium</taxon>
    </lineage>
</organism>
<dbReference type="AlphaFoldDB" id="A0A5N5QBU3"/>
<accession>A0A5N5QBU3</accession>
<dbReference type="GO" id="GO:0005634">
    <property type="term" value="C:nucleus"/>
    <property type="evidence" value="ECO:0007669"/>
    <property type="project" value="UniProtKB-SubCell"/>
</dbReference>